<dbReference type="PANTHER" id="PTHR34260:SF1">
    <property type="entry name" value="UBIQUINOL-CYTOCHROME-C REDUCTASE COMPLEX ASSEMBLY FACTOR 2"/>
    <property type="match status" value="1"/>
</dbReference>
<keyword evidence="3" id="KW-0496">Mitochondrion</keyword>
<dbReference type="Pfam" id="PF20180">
    <property type="entry name" value="UQCC2_CBP6"/>
    <property type="match status" value="1"/>
</dbReference>
<evidence type="ECO:0000256" key="5">
    <source>
        <dbReference type="ARBA" id="ARBA00031206"/>
    </source>
</evidence>
<evidence type="ECO:0000256" key="2">
    <source>
        <dbReference type="ARBA" id="ARBA00022946"/>
    </source>
</evidence>
<name>A0A147BT16_IXORI</name>
<dbReference type="GO" id="GO:0034551">
    <property type="term" value="P:mitochondrial respiratory chain complex III assembly"/>
    <property type="evidence" value="ECO:0007669"/>
    <property type="project" value="TreeGrafter"/>
</dbReference>
<evidence type="ECO:0000256" key="1">
    <source>
        <dbReference type="ARBA" id="ARBA00004436"/>
    </source>
</evidence>
<dbReference type="AlphaFoldDB" id="A0A147BT16"/>
<dbReference type="GO" id="GO:0042645">
    <property type="term" value="C:mitochondrial nucleoid"/>
    <property type="evidence" value="ECO:0007669"/>
    <property type="project" value="UniProtKB-SubCell"/>
</dbReference>
<sequence length="128" mass="14693">MAAASLYREYMKLCSVWHADPTRKGKCLGEFIRKRVAEEFRQSEQTVLRDPADCVRRLKSLQAISSNTHSSRYPRLSESSASTLTRAQCSQLIFENLHAVGKTEEERSLLNNLKERFSFKVVEGKPKQ</sequence>
<reference evidence="7" key="1">
    <citation type="journal article" date="2018" name="PLoS Negl. Trop. Dis.">
        <title>Sialome diversity of ticks revealed by RNAseq of single tick salivary glands.</title>
        <authorList>
            <person name="Perner J."/>
            <person name="Kropackova S."/>
            <person name="Kopacek P."/>
            <person name="Ribeiro J.M."/>
        </authorList>
    </citation>
    <scope>NUCLEOTIDE SEQUENCE</scope>
    <source>
        <strain evidence="7">Siblings of single egg batch collected in Ceske Budejovice</strain>
        <tissue evidence="7">Salivary glands</tissue>
    </source>
</reference>
<evidence type="ECO:0000256" key="4">
    <source>
        <dbReference type="ARBA" id="ARBA00023271"/>
    </source>
</evidence>
<proteinExistence type="predicted"/>
<accession>A0A147BT16</accession>
<dbReference type="EMBL" id="GEGO01001503">
    <property type="protein sequence ID" value="JAR93901.1"/>
    <property type="molecule type" value="Transcribed_RNA"/>
</dbReference>
<evidence type="ECO:0000256" key="3">
    <source>
        <dbReference type="ARBA" id="ARBA00023128"/>
    </source>
</evidence>
<dbReference type="PANTHER" id="PTHR34260">
    <property type="entry name" value="UBIQUINOL-CYTOCHROME-C REDUCTASE COMPLEX ASSEMBLY FACTOR 2"/>
    <property type="match status" value="1"/>
</dbReference>
<evidence type="ECO:0000313" key="7">
    <source>
        <dbReference type="EMBL" id="JAR93901.1"/>
    </source>
</evidence>
<keyword evidence="4" id="KW-1135">Mitochondrion nucleoid</keyword>
<evidence type="ECO:0000256" key="6">
    <source>
        <dbReference type="ARBA" id="ARBA00032983"/>
    </source>
</evidence>
<organism evidence="7">
    <name type="scientific">Ixodes ricinus</name>
    <name type="common">Common tick</name>
    <name type="synonym">Acarus ricinus</name>
    <dbReference type="NCBI Taxonomy" id="34613"/>
    <lineage>
        <taxon>Eukaryota</taxon>
        <taxon>Metazoa</taxon>
        <taxon>Ecdysozoa</taxon>
        <taxon>Arthropoda</taxon>
        <taxon>Chelicerata</taxon>
        <taxon>Arachnida</taxon>
        <taxon>Acari</taxon>
        <taxon>Parasitiformes</taxon>
        <taxon>Ixodida</taxon>
        <taxon>Ixodoidea</taxon>
        <taxon>Ixodidae</taxon>
        <taxon>Ixodinae</taxon>
        <taxon>Ixodes</taxon>
    </lineage>
</organism>
<comment type="subcellular location">
    <subcellularLocation>
        <location evidence="1">Mitochondrion matrix</location>
        <location evidence="1">Mitochondrion nucleoid</location>
    </subcellularLocation>
</comment>
<protein>
    <recommendedName>
        <fullName evidence="6">Mitochondrial nucleoid factor 1</fullName>
    </recommendedName>
    <alternativeName>
        <fullName evidence="5">Mitochondrial protein M19</fullName>
    </alternativeName>
</protein>
<dbReference type="InterPro" id="IPR037698">
    <property type="entry name" value="UQCC2"/>
</dbReference>
<keyword evidence="2" id="KW-0809">Transit peptide</keyword>